<dbReference type="PIRSF" id="PIRSF004808">
    <property type="entry name" value="LasT"/>
    <property type="match status" value="1"/>
</dbReference>
<feature type="compositionally biased region" description="Acidic residues" evidence="5">
    <location>
        <begin position="1"/>
        <end position="23"/>
    </location>
</feature>
<sequence length="287" mass="32690">MTDERADEMPDETDGETPDDDPEQTERASGPRAHKPVVVVVEPETPGNIGTIARAMKNFGLYDLKLVNPPELHRDGEAYGFAGHAREDVLPNAETVTFEDVVQNYHTVGFTGITNESSYSHDRFPFKTPVELKEDLKTVDTKTALVFGREGKGLSNDELAQLDEVASIPADSRYPILNLGQAATVVLYELRDLTVEETQLPDVEHARADEPEIDRLYDYFAEFLDASHFPEHQRDRSELMFRRLFGRAHPTDREVKTLLGLFRRANEQLREREDLLDELGRTDRWNH</sequence>
<dbReference type="OrthoDB" id="372184at2157"/>
<protein>
    <submittedName>
        <fullName evidence="7">RNA methyltransferase, TrmH family, group 1</fullName>
    </submittedName>
</protein>
<comment type="similarity">
    <text evidence="1">Belongs to the class IV-like SAM-binding methyltransferase superfamily. RNA methyltransferase TrmH family.</text>
</comment>
<dbReference type="Gene3D" id="1.10.8.590">
    <property type="match status" value="1"/>
</dbReference>
<dbReference type="PATRIC" id="fig|1210908.3.peg.2205"/>
<dbReference type="InterPro" id="IPR029028">
    <property type="entry name" value="Alpha/beta_knot_MTases"/>
</dbReference>
<dbReference type="Proteomes" id="UP000007813">
    <property type="component" value="Unassembled WGS sequence"/>
</dbReference>
<feature type="region of interest" description="Disordered" evidence="5">
    <location>
        <begin position="1"/>
        <end position="35"/>
    </location>
</feature>
<gene>
    <name evidence="7" type="ORF">HSB1_23020</name>
</gene>
<keyword evidence="3 7" id="KW-0808">Transferase</keyword>
<organism evidence="7 8">
    <name type="scientific">Halogranum salarium B-1</name>
    <dbReference type="NCBI Taxonomy" id="1210908"/>
    <lineage>
        <taxon>Archaea</taxon>
        <taxon>Methanobacteriati</taxon>
        <taxon>Methanobacteriota</taxon>
        <taxon>Stenosarchaea group</taxon>
        <taxon>Halobacteria</taxon>
        <taxon>Halobacteriales</taxon>
        <taxon>Haloferacaceae</taxon>
    </lineage>
</organism>
<evidence type="ECO:0000256" key="2">
    <source>
        <dbReference type="ARBA" id="ARBA00022603"/>
    </source>
</evidence>
<dbReference type="AlphaFoldDB" id="J3JF37"/>
<reference evidence="7 8" key="1">
    <citation type="journal article" date="2012" name="J. Bacteriol.">
        <title>Draft Genome Sequence of the Extremely Halophilic Archaeon Halogranum salarium B-1T.</title>
        <authorList>
            <person name="Kim K.K."/>
            <person name="Lee K.C."/>
            <person name="Lee J.S."/>
        </authorList>
    </citation>
    <scope>NUCLEOTIDE SEQUENCE [LARGE SCALE GENOMIC DNA]</scope>
    <source>
        <strain evidence="7 8">B-1</strain>
    </source>
</reference>
<evidence type="ECO:0000256" key="1">
    <source>
        <dbReference type="ARBA" id="ARBA00007228"/>
    </source>
</evidence>
<evidence type="ECO:0000256" key="3">
    <source>
        <dbReference type="ARBA" id="ARBA00022679"/>
    </source>
</evidence>
<dbReference type="InterPro" id="IPR029026">
    <property type="entry name" value="tRNA_m1G_MTases_N"/>
</dbReference>
<dbReference type="eggNOG" id="arCOG01018">
    <property type="taxonomic scope" value="Archaea"/>
</dbReference>
<dbReference type="GO" id="GO:0008173">
    <property type="term" value="F:RNA methyltransferase activity"/>
    <property type="evidence" value="ECO:0007669"/>
    <property type="project" value="InterPro"/>
</dbReference>
<dbReference type="Gene3D" id="3.40.1280.10">
    <property type="match status" value="1"/>
</dbReference>
<dbReference type="Pfam" id="PF00588">
    <property type="entry name" value="SpoU_methylase"/>
    <property type="match status" value="1"/>
</dbReference>
<feature type="domain" description="tRNA/rRNA methyltransferase SpoU type" evidence="6">
    <location>
        <begin position="37"/>
        <end position="188"/>
    </location>
</feature>
<dbReference type="EMBL" id="ALJD01000006">
    <property type="protein sequence ID" value="EJN58881.1"/>
    <property type="molecule type" value="Genomic_DNA"/>
</dbReference>
<comment type="caution">
    <text evidence="7">The sequence shown here is derived from an EMBL/GenBank/DDBJ whole genome shotgun (WGS) entry which is preliminary data.</text>
</comment>
<proteinExistence type="inferred from homology"/>
<dbReference type="PANTHER" id="PTHR42786">
    <property type="entry name" value="TRNA/RRNA METHYLTRANSFERASE"/>
    <property type="match status" value="1"/>
</dbReference>
<dbReference type="InterPro" id="IPR004384">
    <property type="entry name" value="RNA_MeTrfase_TrmJ/LasT"/>
</dbReference>
<dbReference type="SUPFAM" id="SSF75217">
    <property type="entry name" value="alpha/beta knot"/>
    <property type="match status" value="1"/>
</dbReference>
<evidence type="ECO:0000256" key="4">
    <source>
        <dbReference type="ARBA" id="ARBA00022691"/>
    </source>
</evidence>
<keyword evidence="4" id="KW-0949">S-adenosyl-L-methionine</keyword>
<accession>J3JF37</accession>
<evidence type="ECO:0000313" key="8">
    <source>
        <dbReference type="Proteomes" id="UP000007813"/>
    </source>
</evidence>
<keyword evidence="2 7" id="KW-0489">Methyltransferase</keyword>
<dbReference type="NCBIfam" id="TIGR00050">
    <property type="entry name" value="rRNA_methyl_1"/>
    <property type="match status" value="1"/>
</dbReference>
<dbReference type="GO" id="GO:0002128">
    <property type="term" value="P:tRNA nucleoside ribose methylation"/>
    <property type="evidence" value="ECO:0007669"/>
    <property type="project" value="TreeGrafter"/>
</dbReference>
<dbReference type="RefSeq" id="WP_009367384.1">
    <property type="nucleotide sequence ID" value="NZ_ALJD01000006.1"/>
</dbReference>
<name>J3JF37_9EURY</name>
<dbReference type="CDD" id="cd18093">
    <property type="entry name" value="SpoU-like_TrmJ"/>
    <property type="match status" value="1"/>
</dbReference>
<dbReference type="GO" id="GO:0003723">
    <property type="term" value="F:RNA binding"/>
    <property type="evidence" value="ECO:0007669"/>
    <property type="project" value="InterPro"/>
</dbReference>
<dbReference type="GO" id="GO:0005829">
    <property type="term" value="C:cytosol"/>
    <property type="evidence" value="ECO:0007669"/>
    <property type="project" value="TreeGrafter"/>
</dbReference>
<evidence type="ECO:0000256" key="5">
    <source>
        <dbReference type="SAM" id="MobiDB-lite"/>
    </source>
</evidence>
<evidence type="ECO:0000259" key="6">
    <source>
        <dbReference type="Pfam" id="PF00588"/>
    </source>
</evidence>
<dbReference type="InterPro" id="IPR001537">
    <property type="entry name" value="SpoU_MeTrfase"/>
</dbReference>
<dbReference type="PANTHER" id="PTHR42786:SF2">
    <property type="entry name" value="TRNA (CYTIDINE_URIDINE-2'-O-)-METHYLTRANSFERASE TRMJ"/>
    <property type="match status" value="1"/>
</dbReference>
<evidence type="ECO:0000313" key="7">
    <source>
        <dbReference type="EMBL" id="EJN58881.1"/>
    </source>
</evidence>